<keyword evidence="7" id="KW-0808">Transferase</keyword>
<dbReference type="Pfam" id="PF01590">
    <property type="entry name" value="GAF"/>
    <property type="match status" value="1"/>
</dbReference>
<feature type="domain" description="Histidine kinase" evidence="16">
    <location>
        <begin position="544"/>
        <end position="757"/>
    </location>
</feature>
<dbReference type="InterPro" id="IPR003661">
    <property type="entry name" value="HisK_dim/P_dom"/>
</dbReference>
<dbReference type="Pfam" id="PF02518">
    <property type="entry name" value="HATPase_c"/>
    <property type="match status" value="1"/>
</dbReference>
<evidence type="ECO:0000256" key="2">
    <source>
        <dbReference type="ARBA" id="ARBA00006402"/>
    </source>
</evidence>
<comment type="catalytic activity">
    <reaction evidence="1">
        <text>ATP + protein L-histidine = ADP + protein N-phospho-L-histidine.</text>
        <dbReference type="EC" id="2.7.13.3"/>
    </reaction>
</comment>
<keyword evidence="12" id="KW-0902">Two-component regulatory system</keyword>
<evidence type="ECO:0000256" key="5">
    <source>
        <dbReference type="ARBA" id="ARBA00022553"/>
    </source>
</evidence>
<dbReference type="EC" id="2.7.13.3" evidence="3"/>
<dbReference type="SMART" id="SM00065">
    <property type="entry name" value="GAF"/>
    <property type="match status" value="1"/>
</dbReference>
<dbReference type="InterPro" id="IPR013654">
    <property type="entry name" value="PAS_2"/>
</dbReference>
<dbReference type="InterPro" id="IPR036890">
    <property type="entry name" value="HATPase_C_sf"/>
</dbReference>
<evidence type="ECO:0000256" key="4">
    <source>
        <dbReference type="ARBA" id="ARBA00022543"/>
    </source>
</evidence>
<dbReference type="SMART" id="SM00388">
    <property type="entry name" value="HisKA"/>
    <property type="match status" value="1"/>
</dbReference>
<keyword evidence="11" id="KW-0157">Chromophore</keyword>
<keyword evidence="14" id="KW-0175">Coiled coil</keyword>
<dbReference type="InterPro" id="IPR005467">
    <property type="entry name" value="His_kinase_dom"/>
</dbReference>
<evidence type="ECO:0000256" key="12">
    <source>
        <dbReference type="ARBA" id="ARBA00023012"/>
    </source>
</evidence>
<dbReference type="Pfam" id="PF00512">
    <property type="entry name" value="HisKA"/>
    <property type="match status" value="1"/>
</dbReference>
<evidence type="ECO:0000256" key="1">
    <source>
        <dbReference type="ARBA" id="ARBA00000085"/>
    </source>
</evidence>
<dbReference type="Gene3D" id="3.30.450.20">
    <property type="entry name" value="PAS domain"/>
    <property type="match status" value="1"/>
</dbReference>
<dbReference type="InterPro" id="IPR029016">
    <property type="entry name" value="GAF-like_dom_sf"/>
</dbReference>
<organism evidence="17 18">
    <name type="scientific">Ruegeria atlantica</name>
    <dbReference type="NCBI Taxonomy" id="81569"/>
    <lineage>
        <taxon>Bacteria</taxon>
        <taxon>Pseudomonadati</taxon>
        <taxon>Pseudomonadota</taxon>
        <taxon>Alphaproteobacteria</taxon>
        <taxon>Rhodobacterales</taxon>
        <taxon>Roseobacteraceae</taxon>
        <taxon>Ruegeria</taxon>
    </lineage>
</organism>
<evidence type="ECO:0000256" key="14">
    <source>
        <dbReference type="SAM" id="Coils"/>
    </source>
</evidence>
<dbReference type="AlphaFoldDB" id="A0AA90YQ21"/>
<dbReference type="InterPro" id="IPR003018">
    <property type="entry name" value="GAF"/>
</dbReference>
<comment type="caution">
    <text evidence="17">The sequence shown here is derived from an EMBL/GenBank/DDBJ whole genome shotgun (WGS) entry which is preliminary data.</text>
</comment>
<evidence type="ECO:0000313" key="17">
    <source>
        <dbReference type="EMBL" id="NOE16622.1"/>
    </source>
</evidence>
<keyword evidence="8" id="KW-0547">Nucleotide-binding</keyword>
<dbReference type="GO" id="GO:0000155">
    <property type="term" value="F:phosphorelay sensor kinase activity"/>
    <property type="evidence" value="ECO:0007669"/>
    <property type="project" value="InterPro"/>
</dbReference>
<sequence>MSNGVDLSTCDREPIHLIGAVQPHGALVALSEETLVIEYASQNTNAFVGVSAEAILGRHISELIGDENTRRLLELPLEPSNPELLKPWFFSIVSQTGHALRVECFPHKYRGHIILEFVEPESNPTAVWEDEILRQGIISELVKPGVLVEIAEASAKMIRDVTGFDRVMIYKFAEDKHGEVIAESTNRPDSFLGLHYPASDIPDPARRHFTLNVIRTIPDINGTRIPIVSRSGEVASETSSRPLDLTYSKLRAVAQVHVEYLNNMGVGASLSISLVTNNELWGLVACHHYGKRLVSSSRLRFAELLASTTSALLQSIENTNQLKKCITAEKTAFQIEQRARSGAALSNLVRDHAEALMEMIDAQGLVLVLGRTVTTVGSVPSHPIEFQPLRAHSNDGVATSSHLSSMTQLNDEQIEQAAGAAFLELSEDGKDYLVLLRSEYVQTISWAGKPEKIETQTDKGATRLSPRGSFALWSEERRGQSKPFDAMDRDALRILRRALFALNSLEHEQAALEAQKKAEAEKIKLRHALLDAARASSMGELASAIAHELNQPLTAVSNYVNACRQELVRSGVEIPEPAQNHIDMAVNETARAGELVQRIRNFISSGDLNTDLIDINKVIQQGLDLALVASELPDLQVTTHLDHGLPKVVGDPVQLSQVVLNLVRNSLQAMENREDHRLTIESKRLGNQVQVVVRDSGPGIPDEIQDFLFEPLRATTTMGMGIGLSLCRSILEAHGGKIWVEPAPTGATMVFGLPLNEEANVYQAQ</sequence>
<dbReference type="InterPro" id="IPR043150">
    <property type="entry name" value="Phytochrome_PHY_sf"/>
</dbReference>
<evidence type="ECO:0000313" key="18">
    <source>
        <dbReference type="Proteomes" id="UP000597886"/>
    </source>
</evidence>
<dbReference type="Gene3D" id="3.30.450.40">
    <property type="match status" value="1"/>
</dbReference>
<evidence type="ECO:0000259" key="16">
    <source>
        <dbReference type="PROSITE" id="PS50109"/>
    </source>
</evidence>
<dbReference type="RefSeq" id="WP_171327823.1">
    <property type="nucleotide sequence ID" value="NZ_WVRA01000001.1"/>
</dbReference>
<keyword evidence="5" id="KW-0597">Phosphoprotein</keyword>
<proteinExistence type="inferred from homology"/>
<dbReference type="PANTHER" id="PTHR43065:SF10">
    <property type="entry name" value="PEROXIDE STRESS-ACTIVATED HISTIDINE KINASE MAK3"/>
    <property type="match status" value="1"/>
</dbReference>
<evidence type="ECO:0000256" key="13">
    <source>
        <dbReference type="ARBA" id="ARBA00023170"/>
    </source>
</evidence>
<dbReference type="InterPro" id="IPR001294">
    <property type="entry name" value="Phytochrome"/>
</dbReference>
<evidence type="ECO:0000256" key="8">
    <source>
        <dbReference type="ARBA" id="ARBA00022741"/>
    </source>
</evidence>
<dbReference type="PANTHER" id="PTHR43065">
    <property type="entry name" value="SENSOR HISTIDINE KINASE"/>
    <property type="match status" value="1"/>
</dbReference>
<dbReference type="SUPFAM" id="SSF55874">
    <property type="entry name" value="ATPase domain of HSP90 chaperone/DNA topoisomerase II/histidine kinase"/>
    <property type="match status" value="1"/>
</dbReference>
<keyword evidence="10" id="KW-0067">ATP-binding</keyword>
<dbReference type="Gene3D" id="3.30.450.270">
    <property type="match status" value="1"/>
</dbReference>
<evidence type="ECO:0000256" key="7">
    <source>
        <dbReference type="ARBA" id="ARBA00022679"/>
    </source>
</evidence>
<evidence type="ECO:0000256" key="6">
    <source>
        <dbReference type="ARBA" id="ARBA00022606"/>
    </source>
</evidence>
<dbReference type="PRINTS" id="PR01033">
    <property type="entry name" value="PHYTOCHROME"/>
</dbReference>
<keyword evidence="13" id="KW-0675">Receptor</keyword>
<evidence type="ECO:0000259" key="15">
    <source>
        <dbReference type="PROSITE" id="PS50046"/>
    </source>
</evidence>
<name>A0AA90YQ21_9RHOB</name>
<dbReference type="GO" id="GO:0005524">
    <property type="term" value="F:ATP binding"/>
    <property type="evidence" value="ECO:0007669"/>
    <property type="project" value="UniProtKB-KW"/>
</dbReference>
<dbReference type="Pfam" id="PF08446">
    <property type="entry name" value="PAS_2"/>
    <property type="match status" value="1"/>
</dbReference>
<dbReference type="SUPFAM" id="SSF47384">
    <property type="entry name" value="Homodimeric domain of signal transducing histidine kinase"/>
    <property type="match status" value="1"/>
</dbReference>
<dbReference type="InterPro" id="IPR013515">
    <property type="entry name" value="Phytochrome_cen-reg"/>
</dbReference>
<dbReference type="GO" id="GO:0009584">
    <property type="term" value="P:detection of visible light"/>
    <property type="evidence" value="ECO:0007669"/>
    <property type="project" value="InterPro"/>
</dbReference>
<protein>
    <recommendedName>
        <fullName evidence="3">histidine kinase</fullName>
        <ecNumber evidence="3">2.7.13.3</ecNumber>
    </recommendedName>
</protein>
<dbReference type="Gene3D" id="3.30.565.10">
    <property type="entry name" value="Histidine kinase-like ATPase, C-terminal domain"/>
    <property type="match status" value="1"/>
</dbReference>
<accession>A0AA90YQ21</accession>
<dbReference type="SMART" id="SM00387">
    <property type="entry name" value="HATPase_c"/>
    <property type="match status" value="1"/>
</dbReference>
<dbReference type="Proteomes" id="UP000597886">
    <property type="component" value="Unassembled WGS sequence"/>
</dbReference>
<evidence type="ECO:0000256" key="3">
    <source>
        <dbReference type="ARBA" id="ARBA00012438"/>
    </source>
</evidence>
<dbReference type="EMBL" id="WVRA01000001">
    <property type="protein sequence ID" value="NOE16622.1"/>
    <property type="molecule type" value="Genomic_DNA"/>
</dbReference>
<reference evidence="17" key="1">
    <citation type="submission" date="2019-12" db="EMBL/GenBank/DDBJ databases">
        <title>Ruegeria JWLKs population differentiation of coral mucus and skeleton niches.</title>
        <authorList>
            <person name="Luo D."/>
        </authorList>
    </citation>
    <scope>NUCLEOTIDE SEQUENCE</scope>
    <source>
        <strain evidence="17">HKCCD6181</strain>
    </source>
</reference>
<dbReference type="InterPro" id="IPR003594">
    <property type="entry name" value="HATPase_dom"/>
</dbReference>
<dbReference type="PROSITE" id="PS50109">
    <property type="entry name" value="HIS_KIN"/>
    <property type="match status" value="1"/>
</dbReference>
<evidence type="ECO:0000256" key="10">
    <source>
        <dbReference type="ARBA" id="ARBA00022840"/>
    </source>
</evidence>
<keyword evidence="9" id="KW-0418">Kinase</keyword>
<dbReference type="CDD" id="cd00082">
    <property type="entry name" value="HisKA"/>
    <property type="match status" value="1"/>
</dbReference>
<dbReference type="InterPro" id="IPR036097">
    <property type="entry name" value="HisK_dim/P_sf"/>
</dbReference>
<dbReference type="PROSITE" id="PS50046">
    <property type="entry name" value="PHYTOCHROME_2"/>
    <property type="match status" value="1"/>
</dbReference>
<keyword evidence="4" id="KW-0600">Photoreceptor protein</keyword>
<feature type="coiled-coil region" evidence="14">
    <location>
        <begin position="495"/>
        <end position="522"/>
    </location>
</feature>
<dbReference type="SUPFAM" id="SSF55781">
    <property type="entry name" value="GAF domain-like"/>
    <property type="match status" value="2"/>
</dbReference>
<dbReference type="Gene3D" id="1.10.287.130">
    <property type="match status" value="1"/>
</dbReference>
<evidence type="ECO:0000256" key="11">
    <source>
        <dbReference type="ARBA" id="ARBA00022991"/>
    </source>
</evidence>
<gene>
    <name evidence="17" type="ORF">GS634_00625</name>
</gene>
<evidence type="ECO:0000256" key="9">
    <source>
        <dbReference type="ARBA" id="ARBA00022777"/>
    </source>
</evidence>
<dbReference type="InterPro" id="IPR035965">
    <property type="entry name" value="PAS-like_dom_sf"/>
</dbReference>
<feature type="domain" description="Phytochrome chromophore attachment site" evidence="15">
    <location>
        <begin position="146"/>
        <end position="308"/>
    </location>
</feature>
<dbReference type="GO" id="GO:0009881">
    <property type="term" value="F:photoreceptor activity"/>
    <property type="evidence" value="ECO:0007669"/>
    <property type="project" value="UniProtKB-KW"/>
</dbReference>
<dbReference type="InterPro" id="IPR016132">
    <property type="entry name" value="Phyto_chromo_attachment"/>
</dbReference>
<dbReference type="GO" id="GO:0006355">
    <property type="term" value="P:regulation of DNA-templated transcription"/>
    <property type="evidence" value="ECO:0007669"/>
    <property type="project" value="InterPro"/>
</dbReference>
<comment type="similarity">
    <text evidence="2">In the N-terminal section; belongs to the phytochrome family.</text>
</comment>
<dbReference type="Pfam" id="PF00360">
    <property type="entry name" value="PHY"/>
    <property type="match status" value="1"/>
</dbReference>
<dbReference type="SUPFAM" id="SSF55785">
    <property type="entry name" value="PYP-like sensor domain (PAS domain)"/>
    <property type="match status" value="1"/>
</dbReference>
<keyword evidence="6" id="KW-0716">Sensory transduction</keyword>